<protein>
    <submittedName>
        <fullName evidence="2">DUF2478 domain-containing protein</fullName>
    </submittedName>
</protein>
<reference evidence="1 3" key="1">
    <citation type="submission" date="2017-01" db="EMBL/GenBank/DDBJ databases">
        <authorList>
            <person name="Varghese N."/>
            <person name="Submissions S."/>
        </authorList>
    </citation>
    <scope>NUCLEOTIDE SEQUENCE [LARGE SCALE GENOMIC DNA]</scope>
    <source>
        <strain evidence="1 3">DSM 18447</strain>
    </source>
</reference>
<dbReference type="RefSeq" id="WP_076524263.1">
    <property type="nucleotide sequence ID" value="NZ_CP067140.1"/>
</dbReference>
<evidence type="ECO:0000313" key="3">
    <source>
        <dbReference type="Proteomes" id="UP000186216"/>
    </source>
</evidence>
<sequence length="170" mass="17941">MLGWFQLPEGAPPGAADRRLQALVRELSGEGLRLAGAVQVNRDRGPDCACDMDIQVIGEEDRPIRISQSLGSGSAGCRLDPGALETAAARVEARLAGAELLILPKFGKQEAVGRGFCSVIGQAILDGVPVLLHVSREQRPAFAEFSGDLAEGVDPDALASWCRRQLAGAR</sequence>
<evidence type="ECO:0000313" key="1">
    <source>
        <dbReference type="EMBL" id="SIS71898.1"/>
    </source>
</evidence>
<dbReference type="InterPro" id="IPR018912">
    <property type="entry name" value="DUF2478"/>
</dbReference>
<dbReference type="AlphaFoldDB" id="A0AA46A4Z9"/>
<proteinExistence type="predicted"/>
<dbReference type="Pfam" id="PF10649">
    <property type="entry name" value="DUF2478"/>
    <property type="match status" value="1"/>
</dbReference>
<gene>
    <name evidence="2" type="ORF">JHX88_09800</name>
    <name evidence="1" type="ORF">SAMN05421772_103242</name>
</gene>
<name>A0AA46A4Z9_9RHOB</name>
<evidence type="ECO:0000313" key="4">
    <source>
        <dbReference type="Proteomes" id="UP001215549"/>
    </source>
</evidence>
<dbReference type="Proteomes" id="UP001215549">
    <property type="component" value="Chromosome"/>
</dbReference>
<evidence type="ECO:0000313" key="2">
    <source>
        <dbReference type="EMBL" id="WCR04969.1"/>
    </source>
</evidence>
<accession>A0AA46A4Z9</accession>
<dbReference type="Proteomes" id="UP000186216">
    <property type="component" value="Unassembled WGS sequence"/>
</dbReference>
<reference evidence="2 4" key="2">
    <citation type="submission" date="2021-01" db="EMBL/GenBank/DDBJ databases">
        <title>Biogeographic distribution of Paracoccus.</title>
        <authorList>
            <person name="Hollensteiner J."/>
            <person name="Leineberger J."/>
            <person name="Brinkhoff T."/>
            <person name="Daniel R."/>
        </authorList>
    </citation>
    <scope>NUCLEOTIDE SEQUENCE [LARGE SCALE GENOMIC DNA]</scope>
    <source>
        <strain evidence="2 4">DSM 18447</strain>
    </source>
</reference>
<dbReference type="EMBL" id="FTOU01000003">
    <property type="protein sequence ID" value="SIS71898.1"/>
    <property type="molecule type" value="Genomic_DNA"/>
</dbReference>
<dbReference type="EMBL" id="CP067140">
    <property type="protein sequence ID" value="WCR04969.1"/>
    <property type="molecule type" value="Genomic_DNA"/>
</dbReference>
<keyword evidence="4" id="KW-1185">Reference proteome</keyword>
<organism evidence="1 3">
    <name type="scientific">Paracoccus saliphilus</name>
    <dbReference type="NCBI Taxonomy" id="405559"/>
    <lineage>
        <taxon>Bacteria</taxon>
        <taxon>Pseudomonadati</taxon>
        <taxon>Pseudomonadota</taxon>
        <taxon>Alphaproteobacteria</taxon>
        <taxon>Rhodobacterales</taxon>
        <taxon>Paracoccaceae</taxon>
        <taxon>Paracoccus</taxon>
    </lineage>
</organism>